<evidence type="ECO:0000256" key="5">
    <source>
        <dbReference type="ARBA" id="ARBA00026073"/>
    </source>
</evidence>
<evidence type="ECO:0000256" key="6">
    <source>
        <dbReference type="ARBA" id="ARBA00049244"/>
    </source>
</evidence>
<dbReference type="GO" id="GO:0005829">
    <property type="term" value="C:cytosol"/>
    <property type="evidence" value="ECO:0007669"/>
    <property type="project" value="TreeGrafter"/>
</dbReference>
<dbReference type="InterPro" id="IPR006054">
    <property type="entry name" value="DnaQ"/>
</dbReference>
<dbReference type="SUPFAM" id="SSF53098">
    <property type="entry name" value="Ribonuclease H-like"/>
    <property type="match status" value="1"/>
</dbReference>
<comment type="function">
    <text evidence="4">DNA polymerase III is a complex, multichain enzyme responsible for most of the replicative synthesis in bacteria. The epsilon subunit contain the editing function and is a proofreading 3'-5' exonuclease.</text>
</comment>
<dbReference type="FunFam" id="3.30.420.10:FF:000045">
    <property type="entry name" value="3'-5' exonuclease DinG"/>
    <property type="match status" value="1"/>
</dbReference>
<protein>
    <recommendedName>
        <fullName evidence="1">DNA-directed DNA polymerase</fullName>
        <ecNumber evidence="1">2.7.7.7</ecNumber>
    </recommendedName>
</protein>
<reference evidence="8 9" key="1">
    <citation type="journal article" date="2015" name="Genome Announc.">
        <title>Draft Genome Sequences of Marine Isolates of Thalassomonas viridans and Thalassomonas actiniarum.</title>
        <authorList>
            <person name="Olonade I."/>
            <person name="van Zyl L.J."/>
            <person name="Trindade M."/>
        </authorList>
    </citation>
    <scope>NUCLEOTIDE SEQUENCE [LARGE SCALE GENOMIC DNA]</scope>
    <source>
        <strain evidence="8 9">A5K-106</strain>
    </source>
</reference>
<dbReference type="InterPro" id="IPR012337">
    <property type="entry name" value="RNaseH-like_sf"/>
</dbReference>
<evidence type="ECO:0000259" key="7">
    <source>
        <dbReference type="SMART" id="SM00479"/>
    </source>
</evidence>
<dbReference type="PANTHER" id="PTHR30231:SF37">
    <property type="entry name" value="EXODEOXYRIBONUCLEASE 10"/>
    <property type="match status" value="1"/>
</dbReference>
<dbReference type="GO" id="GO:0045004">
    <property type="term" value="P:DNA replication proofreading"/>
    <property type="evidence" value="ECO:0007669"/>
    <property type="project" value="TreeGrafter"/>
</dbReference>
<keyword evidence="3 8" id="KW-0378">Hydrolase</keyword>
<accession>A0AAF0C542</accession>
<sequence length="216" mass="24138">MAGLRLFRQEYAVQSGAESVVVLDFETTGLSPDNGDRAIEIGAVRLQNGIITERFQQLMDPGRRISPFIEDYTGITNAMLADAAPVSTVMADFADFIGDDNLVAHNASFDKRFLDAELARISRSYPGAFACSLLVSRRLYQDSPDHKLGTLVRWKNIAGEGNFHRALYDAEMTAYLWLAMLEDIREQSRLSDVPFDLVTQLSKTAKKSVGSFFSRW</sequence>
<dbReference type="GO" id="GO:0003677">
    <property type="term" value="F:DNA binding"/>
    <property type="evidence" value="ECO:0007669"/>
    <property type="project" value="InterPro"/>
</dbReference>
<keyword evidence="2" id="KW-0540">Nuclease</keyword>
<dbReference type="PANTHER" id="PTHR30231">
    <property type="entry name" value="DNA POLYMERASE III SUBUNIT EPSILON"/>
    <property type="match status" value="1"/>
</dbReference>
<dbReference type="GO" id="GO:0003887">
    <property type="term" value="F:DNA-directed DNA polymerase activity"/>
    <property type="evidence" value="ECO:0007669"/>
    <property type="project" value="UniProtKB-EC"/>
</dbReference>
<dbReference type="NCBIfam" id="TIGR00573">
    <property type="entry name" value="dnaq"/>
    <property type="match status" value="1"/>
</dbReference>
<keyword evidence="9" id="KW-1185">Reference proteome</keyword>
<dbReference type="GO" id="GO:0008408">
    <property type="term" value="F:3'-5' exonuclease activity"/>
    <property type="evidence" value="ECO:0007669"/>
    <property type="project" value="TreeGrafter"/>
</dbReference>
<evidence type="ECO:0000256" key="4">
    <source>
        <dbReference type="ARBA" id="ARBA00025483"/>
    </source>
</evidence>
<comment type="catalytic activity">
    <reaction evidence="6">
        <text>DNA(n) + a 2'-deoxyribonucleoside 5'-triphosphate = DNA(n+1) + diphosphate</text>
        <dbReference type="Rhea" id="RHEA:22508"/>
        <dbReference type="Rhea" id="RHEA-COMP:17339"/>
        <dbReference type="Rhea" id="RHEA-COMP:17340"/>
        <dbReference type="ChEBI" id="CHEBI:33019"/>
        <dbReference type="ChEBI" id="CHEBI:61560"/>
        <dbReference type="ChEBI" id="CHEBI:173112"/>
        <dbReference type="EC" id="2.7.7.7"/>
    </reaction>
</comment>
<evidence type="ECO:0000256" key="1">
    <source>
        <dbReference type="ARBA" id="ARBA00012417"/>
    </source>
</evidence>
<dbReference type="SMART" id="SM00479">
    <property type="entry name" value="EXOIII"/>
    <property type="match status" value="1"/>
</dbReference>
<name>A0AAF0C542_9GAMM</name>
<dbReference type="Gene3D" id="3.30.420.10">
    <property type="entry name" value="Ribonuclease H-like superfamily/Ribonuclease H"/>
    <property type="match status" value="1"/>
</dbReference>
<dbReference type="AlphaFoldDB" id="A0AAF0C542"/>
<evidence type="ECO:0000313" key="8">
    <source>
        <dbReference type="EMBL" id="WDE00706.1"/>
    </source>
</evidence>
<comment type="subunit">
    <text evidence="5">DNA polymerase III contains a core (composed of alpha, epsilon and theta chains) that associates with a tau subunit. This core dimerizes to form the POLIII' complex. PolIII' associates with the gamma complex (composed of gamma, delta, delta', psi and chi chains) and with the beta chain to form the complete DNA polymerase III complex.</text>
</comment>
<keyword evidence="3 8" id="KW-0269">Exonuclease</keyword>
<evidence type="ECO:0000313" key="9">
    <source>
        <dbReference type="Proteomes" id="UP000032568"/>
    </source>
</evidence>
<dbReference type="InterPro" id="IPR013520">
    <property type="entry name" value="Ribonucl_H"/>
</dbReference>
<gene>
    <name evidence="8" type="ORF">SG35_008790</name>
</gene>
<organism evidence="8 9">
    <name type="scientific">Thalassomonas actiniarum</name>
    <dbReference type="NCBI Taxonomy" id="485447"/>
    <lineage>
        <taxon>Bacteria</taxon>
        <taxon>Pseudomonadati</taxon>
        <taxon>Pseudomonadota</taxon>
        <taxon>Gammaproteobacteria</taxon>
        <taxon>Alteromonadales</taxon>
        <taxon>Colwelliaceae</taxon>
        <taxon>Thalassomonas</taxon>
    </lineage>
</organism>
<dbReference type="EMBL" id="CP059735">
    <property type="protein sequence ID" value="WDE00706.1"/>
    <property type="molecule type" value="Genomic_DNA"/>
</dbReference>
<dbReference type="Pfam" id="PF00929">
    <property type="entry name" value="RNase_T"/>
    <property type="match status" value="1"/>
</dbReference>
<dbReference type="EC" id="2.7.7.7" evidence="1"/>
<dbReference type="KEGG" id="tact:SG35_008790"/>
<reference evidence="8 9" key="2">
    <citation type="journal article" date="2022" name="Mar. Drugs">
        <title>Bioassay-Guided Fractionation Leads to the Detection of Cholic Acid Generated by the Rare Thalassomonas sp.</title>
        <authorList>
            <person name="Pheiffer F."/>
            <person name="Schneider Y.K."/>
            <person name="Hansen E.H."/>
            <person name="Andersen J.H."/>
            <person name="Isaksson J."/>
            <person name="Busche T."/>
            <person name="R C."/>
            <person name="Kalinowski J."/>
            <person name="Zyl L.V."/>
            <person name="Trindade M."/>
        </authorList>
    </citation>
    <scope>NUCLEOTIDE SEQUENCE [LARGE SCALE GENOMIC DNA]</scope>
    <source>
        <strain evidence="8 9">A5K-106</strain>
    </source>
</reference>
<feature type="domain" description="Exonuclease" evidence="7">
    <location>
        <begin position="19"/>
        <end position="186"/>
    </location>
</feature>
<evidence type="ECO:0000256" key="2">
    <source>
        <dbReference type="ARBA" id="ARBA00022722"/>
    </source>
</evidence>
<dbReference type="Proteomes" id="UP000032568">
    <property type="component" value="Chromosome"/>
</dbReference>
<dbReference type="InterPro" id="IPR036397">
    <property type="entry name" value="RNaseH_sf"/>
</dbReference>
<dbReference type="CDD" id="cd06127">
    <property type="entry name" value="DEDDh"/>
    <property type="match status" value="1"/>
</dbReference>
<proteinExistence type="predicted"/>
<evidence type="ECO:0000256" key="3">
    <source>
        <dbReference type="ARBA" id="ARBA00022839"/>
    </source>
</evidence>